<name>A0ABQ7J5Q5_9APIC</name>
<evidence type="ECO:0000256" key="2">
    <source>
        <dbReference type="ARBA" id="ARBA00022884"/>
    </source>
</evidence>
<dbReference type="CDD" id="cd12379">
    <property type="entry name" value="RRM2_I_PABPs"/>
    <property type="match status" value="1"/>
</dbReference>
<evidence type="ECO:0000313" key="7">
    <source>
        <dbReference type="Proteomes" id="UP000823046"/>
    </source>
</evidence>
<feature type="non-terminal residue" evidence="6">
    <location>
        <position position="645"/>
    </location>
</feature>
<protein>
    <submittedName>
        <fullName evidence="6">Polyadenylate binding protein</fullName>
    </submittedName>
</protein>
<gene>
    <name evidence="6" type="ORF">IE077_000104</name>
</gene>
<evidence type="ECO:0000313" key="6">
    <source>
        <dbReference type="EMBL" id="KAF8819317.1"/>
    </source>
</evidence>
<evidence type="ECO:0000256" key="1">
    <source>
        <dbReference type="ARBA" id="ARBA00022737"/>
    </source>
</evidence>
<comment type="caution">
    <text evidence="6">The sequence shown here is derived from an EMBL/GenBank/DDBJ whole genome shotgun (WGS) entry which is preliminary data.</text>
</comment>
<proteinExistence type="predicted"/>
<dbReference type="SMART" id="SM00360">
    <property type="entry name" value="RRM"/>
    <property type="match status" value="4"/>
</dbReference>
<dbReference type="SUPFAM" id="SSF63570">
    <property type="entry name" value="PABC (PABP) domain"/>
    <property type="match status" value="1"/>
</dbReference>
<organism evidence="6 7">
    <name type="scientific">Cardiosporidium cionae</name>
    <dbReference type="NCBI Taxonomy" id="476202"/>
    <lineage>
        <taxon>Eukaryota</taxon>
        <taxon>Sar</taxon>
        <taxon>Alveolata</taxon>
        <taxon>Apicomplexa</taxon>
        <taxon>Aconoidasida</taxon>
        <taxon>Nephromycida</taxon>
        <taxon>Cardiosporidium</taxon>
    </lineage>
</organism>
<accession>A0ABQ7J5Q5</accession>
<dbReference type="NCBIfam" id="TIGR01628">
    <property type="entry name" value="PABP-1234"/>
    <property type="match status" value="1"/>
</dbReference>
<dbReference type="Pfam" id="PF00076">
    <property type="entry name" value="RRM_1"/>
    <property type="match status" value="4"/>
</dbReference>
<dbReference type="Gene3D" id="3.30.70.330">
    <property type="match status" value="4"/>
</dbReference>
<feature type="domain" description="RRM" evidence="5">
    <location>
        <begin position="36"/>
        <end position="114"/>
    </location>
</feature>
<reference evidence="6 7" key="1">
    <citation type="journal article" date="2020" name="bioRxiv">
        <title>Metabolic contributions of an alphaproteobacterial endosymbiont in the apicomplexan Cardiosporidium cionae.</title>
        <authorList>
            <person name="Hunter E.S."/>
            <person name="Paight C.J."/>
            <person name="Lane C.E."/>
        </authorList>
    </citation>
    <scope>NUCLEOTIDE SEQUENCE [LARGE SCALE GENOMIC DNA]</scope>
    <source>
        <strain evidence="6">ESH_2018</strain>
    </source>
</reference>
<dbReference type="InterPro" id="IPR006515">
    <property type="entry name" value="PABP_1234"/>
</dbReference>
<evidence type="ECO:0000256" key="3">
    <source>
        <dbReference type="PROSITE-ProRule" id="PRU00176"/>
    </source>
</evidence>
<keyword evidence="7" id="KW-1185">Reference proteome</keyword>
<sequence>MTDFFPEQPTTKMTAVQTLPINNSPSSTPQGNFSTASLYVGDLPPDVSESTLYDIFSKVGPVLSIRHCRDNVTRQSLGYAYVNYSSAQDAENALDTLNYSPVNGRQIRVMWSHRDPRLRRSGDGNVFVKNLDKSIDNKALHDAFSLFGNILSCKVAVDADGNRKGFGFVHYDSDEGAARAIQEMNNKTLKGTCVNVCRFMKRSERAAFVDSKFTNVYVKNFPDSWEKETLEKIFGDYGSITSMAFQTNHKQQRCAFINFTDNDSARAAVLALNRREIRGDELIMTEEDSEAPASEGNDSSKDENDDRLYVAPHQEKLQRQAMLKAKRTGSGSSVNGDTKVKQQGANLYVKNFDDTVDDDALRSMFSVFGTVFSAKVMKDEKGKSSGFGFVSFLSADDATKALTEMHLRPINGKALYVSAYERKEDRRARLQQQFSTHANSRPHLGGVGQNLGLAYGGGTPHANPYNGPPPSAMGYPARPMMAPFTPGMVSWRNPPQQGAFGQNPGMRPHLGSMGMYPSMNMAGGMPGQNQQPPPMAGPMGRGGGGIRGVRQSGNLFSPVVSGGKPVLSNMHKNYQGNFKFTSQVRNQMDHPHQQPTQQPSVSQSPHETSVPTQPPDAQVSLANLSSLPFASQKQLLGERLFPMIY</sequence>
<feature type="domain" description="RRM" evidence="5">
    <location>
        <begin position="214"/>
        <end position="289"/>
    </location>
</feature>
<dbReference type="InterPro" id="IPR012677">
    <property type="entry name" value="Nucleotide-bd_a/b_plait_sf"/>
</dbReference>
<dbReference type="SUPFAM" id="SSF54928">
    <property type="entry name" value="RNA-binding domain, RBD"/>
    <property type="match status" value="3"/>
</dbReference>
<feature type="domain" description="RRM" evidence="5">
    <location>
        <begin position="124"/>
        <end position="201"/>
    </location>
</feature>
<dbReference type="InterPro" id="IPR034364">
    <property type="entry name" value="PABP_RRM1"/>
</dbReference>
<dbReference type="InterPro" id="IPR045305">
    <property type="entry name" value="RRM2_I_PABPs"/>
</dbReference>
<keyword evidence="1" id="KW-0677">Repeat</keyword>
<dbReference type="InterPro" id="IPR035979">
    <property type="entry name" value="RBD_domain_sf"/>
</dbReference>
<keyword evidence="2 3" id="KW-0694">RNA-binding</keyword>
<feature type="region of interest" description="Disordered" evidence="4">
    <location>
        <begin position="587"/>
        <end position="617"/>
    </location>
</feature>
<dbReference type="CDD" id="cd12378">
    <property type="entry name" value="RRM1_I_PABPs"/>
    <property type="match status" value="1"/>
</dbReference>
<dbReference type="PROSITE" id="PS50102">
    <property type="entry name" value="RRM"/>
    <property type="match status" value="4"/>
</dbReference>
<dbReference type="Proteomes" id="UP000823046">
    <property type="component" value="Unassembled WGS sequence"/>
</dbReference>
<dbReference type="EMBL" id="JADAQX010000821">
    <property type="protein sequence ID" value="KAF8819317.1"/>
    <property type="molecule type" value="Genomic_DNA"/>
</dbReference>
<dbReference type="PANTHER" id="PTHR24012">
    <property type="entry name" value="RNA BINDING PROTEIN"/>
    <property type="match status" value="1"/>
</dbReference>
<evidence type="ECO:0000256" key="4">
    <source>
        <dbReference type="SAM" id="MobiDB-lite"/>
    </source>
</evidence>
<feature type="region of interest" description="Disordered" evidence="4">
    <location>
        <begin position="282"/>
        <end position="305"/>
    </location>
</feature>
<feature type="domain" description="RRM" evidence="5">
    <location>
        <begin position="345"/>
        <end position="422"/>
    </location>
</feature>
<evidence type="ECO:0000259" key="5">
    <source>
        <dbReference type="PROSITE" id="PS50102"/>
    </source>
</evidence>
<dbReference type="InterPro" id="IPR036053">
    <property type="entry name" value="PABP-dom"/>
</dbReference>
<dbReference type="InterPro" id="IPR000504">
    <property type="entry name" value="RRM_dom"/>
</dbReference>
<feature type="compositionally biased region" description="Low complexity" evidence="4">
    <location>
        <begin position="593"/>
        <end position="606"/>
    </location>
</feature>